<sequence>MFSYIVIFIIGVLAGVFGMAAAMMKHREYIAEVKRGIAESQREFAEKRREFEQAWGDGSRVRDRKRFRMSESGDKPVDRRSS</sequence>
<evidence type="ECO:0000256" key="1">
    <source>
        <dbReference type="SAM" id="MobiDB-lite"/>
    </source>
</evidence>
<proteinExistence type="predicted"/>
<dbReference type="OrthoDB" id="26894at10239"/>
<evidence type="ECO:0000313" key="4">
    <source>
        <dbReference type="Proteomes" id="UP000002908"/>
    </source>
</evidence>
<feature type="transmembrane region" description="Helical" evidence="2">
    <location>
        <begin position="6"/>
        <end position="24"/>
    </location>
</feature>
<dbReference type="KEGG" id="vg:27029020"/>
<feature type="compositionally biased region" description="Basic and acidic residues" evidence="1">
    <location>
        <begin position="68"/>
        <end position="82"/>
    </location>
</feature>
<dbReference type="GeneID" id="27029020"/>
<gene>
    <name evidence="3" type="primary">g147</name>
    <name evidence="3" type="ORF">BN79_171</name>
</gene>
<evidence type="ECO:0000313" key="3">
    <source>
        <dbReference type="EMBL" id="CZT05367.1"/>
    </source>
</evidence>
<dbReference type="EMBL" id="HE956708">
    <property type="protein sequence ID" value="CZT05367.1"/>
    <property type="molecule type" value="Genomic_DNA"/>
</dbReference>
<keyword evidence="4" id="KW-1185">Reference proteome</keyword>
<organism evidence="3 4">
    <name type="scientific">Yersinia phage phiR2-01</name>
    <dbReference type="NCBI Taxonomy" id="1206557"/>
    <lineage>
        <taxon>Viruses</taxon>
        <taxon>Duplodnaviria</taxon>
        <taxon>Heunggongvirae</taxon>
        <taxon>Uroviricota</taxon>
        <taxon>Caudoviricetes</taxon>
        <taxon>Demerecviridae</taxon>
        <taxon>Markadamsvirinae</taxon>
        <taxon>Epseptimavirus</taxon>
        <taxon>Epseptimavirus R201</taxon>
    </lineage>
</organism>
<feature type="region of interest" description="Disordered" evidence="1">
    <location>
        <begin position="54"/>
        <end position="82"/>
    </location>
</feature>
<dbReference type="RefSeq" id="YP_009237917.1">
    <property type="nucleotide sequence ID" value="NC_019919.2"/>
</dbReference>
<keyword evidence="2" id="KW-0812">Transmembrane</keyword>
<keyword evidence="2" id="KW-1133">Transmembrane helix</keyword>
<dbReference type="Proteomes" id="UP000002908">
    <property type="component" value="Segment"/>
</dbReference>
<keyword evidence="2" id="KW-0472">Membrane</keyword>
<reference evidence="3" key="1">
    <citation type="submission" date="2016-03" db="EMBL/GenBank/DDBJ databases">
        <title>Genomic, physiological and proteomic characterization of the T5-like bacteriophage phiR2-01 infecting Yersinia enterocolitia.</title>
        <authorList>
            <person name="Pajunen M.I."/>
            <person name="Happonen L.J."/>
            <person name="Jun J.W."/>
            <person name="Malmstrom J."/>
            <person name="Nawaz A."/>
            <person name="Mattinen L."/>
            <person name="Skurnik M."/>
        </authorList>
    </citation>
    <scope>NUCLEOTIDE SEQUENCE</scope>
</reference>
<accession>A0A140KXY4</accession>
<evidence type="ECO:0000256" key="2">
    <source>
        <dbReference type="SAM" id="Phobius"/>
    </source>
</evidence>
<name>A0A140KXY4_9CAUD</name>
<protein>
    <submittedName>
        <fullName evidence="3">Uncharacterized protein</fullName>
    </submittedName>
</protein>